<evidence type="ECO:0000313" key="11">
    <source>
        <dbReference type="EMBL" id="CAI9929758.1"/>
    </source>
</evidence>
<dbReference type="AlphaFoldDB" id="A0AA86NV39"/>
<dbReference type="GO" id="GO:0006508">
    <property type="term" value="P:proteolysis"/>
    <property type="evidence" value="ECO:0007669"/>
    <property type="project" value="UniProtKB-KW"/>
</dbReference>
<dbReference type="PANTHER" id="PTHR28570:SF2">
    <property type="entry name" value="M18 FAMILY AMINOPEPTIDASE 1-RELATED"/>
    <property type="match status" value="1"/>
</dbReference>
<reference evidence="10" key="1">
    <citation type="submission" date="2023-06" db="EMBL/GenBank/DDBJ databases">
        <authorList>
            <person name="Kurt Z."/>
        </authorList>
    </citation>
    <scope>NUCLEOTIDE SEQUENCE</scope>
</reference>
<dbReference type="GO" id="GO:0005737">
    <property type="term" value="C:cytoplasm"/>
    <property type="evidence" value="ECO:0007669"/>
    <property type="project" value="UniProtKB-ARBA"/>
</dbReference>
<dbReference type="SUPFAM" id="SSF53187">
    <property type="entry name" value="Zn-dependent exopeptidases"/>
    <property type="match status" value="1"/>
</dbReference>
<comment type="cofactor">
    <cofactor evidence="1">
        <name>Zn(2+)</name>
        <dbReference type="ChEBI" id="CHEBI:29105"/>
    </cofactor>
</comment>
<evidence type="ECO:0000256" key="8">
    <source>
        <dbReference type="ARBA" id="ARBA00023049"/>
    </source>
</evidence>
<evidence type="ECO:0000313" key="12">
    <source>
        <dbReference type="EMBL" id="CAL5993030.1"/>
    </source>
</evidence>
<evidence type="ECO:0000256" key="2">
    <source>
        <dbReference type="ARBA" id="ARBA00008290"/>
    </source>
</evidence>
<dbReference type="EMBL" id="CAXDID020000029">
    <property type="protein sequence ID" value="CAL5993030.1"/>
    <property type="molecule type" value="Genomic_DNA"/>
</dbReference>
<dbReference type="InterPro" id="IPR001948">
    <property type="entry name" value="Peptidase_M18"/>
</dbReference>
<dbReference type="Proteomes" id="UP001642409">
    <property type="component" value="Unassembled WGS sequence"/>
</dbReference>
<sequence>MSTNKKEVVESRNLLDTASSQEKTEIQELATEYLQFLRQNMTDRERVQWAIALLQKEGYVEFKMGQDAEVKPGTKFYYMNKSKSFLCGIVGKTQESLTVVGTHVDVPHVDLKPNFVNEQADQGCVTLKTHYYGGIKKYLFATTPLLMKINSMKDGKVLVQTIGDQPEDPVFTIPDLLVHLSQNQSERKMREVIKAEEMKVLAGSTKGEFTKFSDNFLKLLEERTGITKKDLPYCEFQLFPAYPPKYVGLDKSMIGASGQDDGICSFAAIKALQKLQAPEHTSAVVFHSYEETGSNGTAGAQSNFMSFALSDLMDKQKISPSKQRYIQSNAVAIAADVSALYDVNFASYHDKMNVAVVNCGTSVSRYTGSAGKSGSSEAPVELLHQVRQAVDEKFYQFVELGEVDVGGGGTTAKFMGQQLSCEVVDVGPGVMNMHSPFEITGTADLWASVKFYQQIMERK</sequence>
<reference evidence="12 14" key="2">
    <citation type="submission" date="2024-07" db="EMBL/GenBank/DDBJ databases">
        <authorList>
            <person name="Akdeniz Z."/>
        </authorList>
    </citation>
    <scope>NUCLEOTIDE SEQUENCE [LARGE SCALE GENOMIC DNA]</scope>
</reference>
<keyword evidence="3 9" id="KW-0031">Aminopeptidase</keyword>
<evidence type="ECO:0000313" key="13">
    <source>
        <dbReference type="EMBL" id="CAL6116446.1"/>
    </source>
</evidence>
<comment type="similarity">
    <text evidence="2 9">Belongs to the peptidase M18 family.</text>
</comment>
<dbReference type="EMBL" id="CAXDID020001011">
    <property type="protein sequence ID" value="CAL6116446.1"/>
    <property type="molecule type" value="Genomic_DNA"/>
</dbReference>
<accession>A0AA86NV39</accession>
<gene>
    <name evidence="12" type="ORF">HINF_LOCUS12872</name>
    <name evidence="10" type="ORF">HINF_LOCUS14410</name>
    <name evidence="11" type="ORF">HINF_LOCUS17403</name>
    <name evidence="13" type="ORF">HINF_LOCUS79062</name>
</gene>
<dbReference type="PRINTS" id="PR00932">
    <property type="entry name" value="AMINO1PTASE"/>
</dbReference>
<evidence type="ECO:0000313" key="14">
    <source>
        <dbReference type="Proteomes" id="UP001642409"/>
    </source>
</evidence>
<keyword evidence="8 9" id="KW-0482">Metalloprotease</keyword>
<name>A0AA86NV39_9EUKA</name>
<keyword evidence="7 9" id="KW-0862">Zinc</keyword>
<dbReference type="PANTHER" id="PTHR28570">
    <property type="entry name" value="ASPARTYL AMINOPEPTIDASE"/>
    <property type="match status" value="1"/>
</dbReference>
<evidence type="ECO:0000256" key="5">
    <source>
        <dbReference type="ARBA" id="ARBA00022723"/>
    </source>
</evidence>
<evidence type="ECO:0000256" key="7">
    <source>
        <dbReference type="ARBA" id="ARBA00022833"/>
    </source>
</evidence>
<dbReference type="Gene3D" id="2.30.250.10">
    <property type="entry name" value="Aminopeptidase i, Domain 2"/>
    <property type="match status" value="1"/>
</dbReference>
<evidence type="ECO:0000313" key="10">
    <source>
        <dbReference type="EMBL" id="CAI9926765.1"/>
    </source>
</evidence>
<dbReference type="EMBL" id="CATOUU010000371">
    <property type="protein sequence ID" value="CAI9926765.1"/>
    <property type="molecule type" value="Genomic_DNA"/>
</dbReference>
<dbReference type="GO" id="GO:0008270">
    <property type="term" value="F:zinc ion binding"/>
    <property type="evidence" value="ECO:0007669"/>
    <property type="project" value="InterPro"/>
</dbReference>
<dbReference type="Pfam" id="PF02127">
    <property type="entry name" value="Peptidase_M18"/>
    <property type="match status" value="1"/>
</dbReference>
<comment type="caution">
    <text evidence="10">The sequence shown here is derived from an EMBL/GenBank/DDBJ whole genome shotgun (WGS) entry which is preliminary data.</text>
</comment>
<dbReference type="GO" id="GO:0004177">
    <property type="term" value="F:aminopeptidase activity"/>
    <property type="evidence" value="ECO:0007669"/>
    <property type="project" value="UniProtKB-KW"/>
</dbReference>
<evidence type="ECO:0000256" key="1">
    <source>
        <dbReference type="ARBA" id="ARBA00001947"/>
    </source>
</evidence>
<dbReference type="SUPFAM" id="SSF101821">
    <property type="entry name" value="Aminopeptidase/glucanase lid domain"/>
    <property type="match status" value="1"/>
</dbReference>
<keyword evidence="4 9" id="KW-0645">Protease</keyword>
<dbReference type="EMBL" id="CATOUU010000440">
    <property type="protein sequence ID" value="CAI9929758.1"/>
    <property type="molecule type" value="Genomic_DNA"/>
</dbReference>
<keyword evidence="6 9" id="KW-0378">Hydrolase</keyword>
<evidence type="ECO:0000256" key="6">
    <source>
        <dbReference type="ARBA" id="ARBA00022801"/>
    </source>
</evidence>
<dbReference type="InterPro" id="IPR023358">
    <property type="entry name" value="Peptidase_M18_dom2"/>
</dbReference>
<evidence type="ECO:0000256" key="9">
    <source>
        <dbReference type="RuleBase" id="RU004386"/>
    </source>
</evidence>
<dbReference type="GO" id="GO:0008237">
    <property type="term" value="F:metallopeptidase activity"/>
    <property type="evidence" value="ECO:0007669"/>
    <property type="project" value="UniProtKB-KW"/>
</dbReference>
<dbReference type="Gene3D" id="3.40.630.10">
    <property type="entry name" value="Zn peptidases"/>
    <property type="match status" value="1"/>
</dbReference>
<keyword evidence="5 9" id="KW-0479">Metal-binding</keyword>
<evidence type="ECO:0000256" key="4">
    <source>
        <dbReference type="ARBA" id="ARBA00022670"/>
    </source>
</evidence>
<evidence type="ECO:0000256" key="3">
    <source>
        <dbReference type="ARBA" id="ARBA00022438"/>
    </source>
</evidence>
<proteinExistence type="inferred from homology"/>
<keyword evidence="14" id="KW-1185">Reference proteome</keyword>
<organism evidence="10">
    <name type="scientific">Hexamita inflata</name>
    <dbReference type="NCBI Taxonomy" id="28002"/>
    <lineage>
        <taxon>Eukaryota</taxon>
        <taxon>Metamonada</taxon>
        <taxon>Diplomonadida</taxon>
        <taxon>Hexamitidae</taxon>
        <taxon>Hexamitinae</taxon>
        <taxon>Hexamita</taxon>
    </lineage>
</organism>
<protein>
    <submittedName>
        <fullName evidence="10">Aminopeptidase I</fullName>
    </submittedName>
    <submittedName>
        <fullName evidence="12">Aminopeptidase_I</fullName>
    </submittedName>
</protein>